<feature type="region of interest" description="Disordered" evidence="4">
    <location>
        <begin position="477"/>
        <end position="496"/>
    </location>
</feature>
<feature type="compositionally biased region" description="Low complexity" evidence="4">
    <location>
        <begin position="577"/>
        <end position="599"/>
    </location>
</feature>
<dbReference type="Gene3D" id="3.30.920.20">
    <property type="entry name" value="Gas2-like domain"/>
    <property type="match status" value="1"/>
</dbReference>
<evidence type="ECO:0000256" key="4">
    <source>
        <dbReference type="SAM" id="MobiDB-lite"/>
    </source>
</evidence>
<feature type="region of interest" description="Disordered" evidence="4">
    <location>
        <begin position="399"/>
        <end position="425"/>
    </location>
</feature>
<dbReference type="GO" id="GO:0005856">
    <property type="term" value="C:cytoskeleton"/>
    <property type="evidence" value="ECO:0007669"/>
    <property type="project" value="UniProtKB-SubCell"/>
</dbReference>
<evidence type="ECO:0000313" key="7">
    <source>
        <dbReference type="Proteomes" id="UP001324427"/>
    </source>
</evidence>
<evidence type="ECO:0000256" key="1">
    <source>
        <dbReference type="ARBA" id="ARBA00004245"/>
    </source>
</evidence>
<feature type="compositionally biased region" description="Basic and acidic residues" evidence="4">
    <location>
        <begin position="667"/>
        <end position="678"/>
    </location>
</feature>
<dbReference type="EMBL" id="JAVFHQ010000009">
    <property type="protein sequence ID" value="KAK4548046.1"/>
    <property type="molecule type" value="Genomic_DNA"/>
</dbReference>
<dbReference type="Proteomes" id="UP001324427">
    <property type="component" value="Unassembled WGS sequence"/>
</dbReference>
<feature type="compositionally biased region" description="Basic residues" evidence="4">
    <location>
        <begin position="832"/>
        <end position="842"/>
    </location>
</feature>
<feature type="compositionally biased region" description="Polar residues" evidence="4">
    <location>
        <begin position="960"/>
        <end position="974"/>
    </location>
</feature>
<organism evidence="6 7">
    <name type="scientific">Oleoguttula mirabilis</name>
    <dbReference type="NCBI Taxonomy" id="1507867"/>
    <lineage>
        <taxon>Eukaryota</taxon>
        <taxon>Fungi</taxon>
        <taxon>Dikarya</taxon>
        <taxon>Ascomycota</taxon>
        <taxon>Pezizomycotina</taxon>
        <taxon>Dothideomycetes</taxon>
        <taxon>Dothideomycetidae</taxon>
        <taxon>Mycosphaerellales</taxon>
        <taxon>Teratosphaeriaceae</taxon>
        <taxon>Oleoguttula</taxon>
    </lineage>
</organism>
<feature type="region of interest" description="Disordered" evidence="4">
    <location>
        <begin position="568"/>
        <end position="984"/>
    </location>
</feature>
<evidence type="ECO:0000259" key="5">
    <source>
        <dbReference type="PROSITE" id="PS51460"/>
    </source>
</evidence>
<dbReference type="PROSITE" id="PS51460">
    <property type="entry name" value="GAR"/>
    <property type="match status" value="1"/>
</dbReference>
<evidence type="ECO:0000256" key="3">
    <source>
        <dbReference type="ARBA" id="ARBA00023212"/>
    </source>
</evidence>
<feature type="region of interest" description="Disordered" evidence="4">
    <location>
        <begin position="1195"/>
        <end position="1229"/>
    </location>
</feature>
<dbReference type="SUPFAM" id="SSF143575">
    <property type="entry name" value="GAS2 domain-like"/>
    <property type="match status" value="1"/>
</dbReference>
<dbReference type="Pfam" id="PF02187">
    <property type="entry name" value="GAS2"/>
    <property type="match status" value="1"/>
</dbReference>
<feature type="domain" description="GAR" evidence="5">
    <location>
        <begin position="1213"/>
        <end position="1301"/>
    </location>
</feature>
<dbReference type="InterPro" id="IPR036534">
    <property type="entry name" value="GAR_dom_sf"/>
</dbReference>
<feature type="region of interest" description="Disordered" evidence="4">
    <location>
        <begin position="443"/>
        <end position="470"/>
    </location>
</feature>
<proteinExistence type="predicted"/>
<dbReference type="GO" id="GO:0008017">
    <property type="term" value="F:microtubule binding"/>
    <property type="evidence" value="ECO:0007669"/>
    <property type="project" value="InterPro"/>
</dbReference>
<feature type="region of interest" description="Disordered" evidence="4">
    <location>
        <begin position="1303"/>
        <end position="1441"/>
    </location>
</feature>
<name>A0AAV9JRG0_9PEZI</name>
<keyword evidence="3" id="KW-0206">Cytoskeleton</keyword>
<evidence type="ECO:0000313" key="6">
    <source>
        <dbReference type="EMBL" id="KAK4548046.1"/>
    </source>
</evidence>
<feature type="region of interest" description="Disordered" evidence="4">
    <location>
        <begin position="1031"/>
        <end position="1174"/>
    </location>
</feature>
<dbReference type="PANTHER" id="PTHR24216:SF65">
    <property type="entry name" value="PAXILLIN-LIKE PROTEIN 1"/>
    <property type="match status" value="1"/>
</dbReference>
<feature type="compositionally biased region" description="Polar residues" evidence="4">
    <location>
        <begin position="1042"/>
        <end position="1052"/>
    </location>
</feature>
<feature type="region of interest" description="Disordered" evidence="4">
    <location>
        <begin position="1"/>
        <end position="70"/>
    </location>
</feature>
<keyword evidence="2" id="KW-0963">Cytoplasm</keyword>
<gene>
    <name evidence="6" type="ORF">LTR36_010766</name>
</gene>
<reference evidence="6 7" key="1">
    <citation type="submission" date="2021-11" db="EMBL/GenBank/DDBJ databases">
        <title>Black yeast isolated from Biological Soil Crust.</title>
        <authorList>
            <person name="Kurbessoian T."/>
        </authorList>
    </citation>
    <scope>NUCLEOTIDE SEQUENCE [LARGE SCALE GENOMIC DNA]</scope>
    <source>
        <strain evidence="6 7">CCFEE 5522</strain>
    </source>
</reference>
<comment type="subcellular location">
    <subcellularLocation>
        <location evidence="1">Cytoplasm</location>
        <location evidence="1">Cytoskeleton</location>
    </subcellularLocation>
</comment>
<feature type="compositionally biased region" description="Polar residues" evidence="4">
    <location>
        <begin position="1388"/>
        <end position="1400"/>
    </location>
</feature>
<feature type="compositionally biased region" description="Polar residues" evidence="4">
    <location>
        <begin position="1091"/>
        <end position="1106"/>
    </location>
</feature>
<protein>
    <recommendedName>
        <fullName evidence="5">GAR domain-containing protein</fullName>
    </recommendedName>
</protein>
<feature type="compositionally biased region" description="Polar residues" evidence="4">
    <location>
        <begin position="922"/>
        <end position="935"/>
    </location>
</feature>
<evidence type="ECO:0000256" key="2">
    <source>
        <dbReference type="ARBA" id="ARBA00022490"/>
    </source>
</evidence>
<sequence>MSLPNPAINPPNLSARRPLHARSASRSPVRPPARDLDPLLRDLSPTTTLRAFSSEPPRPSDKHDSAFSANFDSASNSERALGAKAAQTCLDLRSWTRELQRWEWLGTFDGPEPARKRMRMSGLSTLSTRTGATATEDDEHDEHELWGSLPAQAVQAYEQRTAEIGQQLDEMDVEQLKDFVLSAHRRAGSGRASLDDSIGAIGAATDLRRLDDFTALITATILQALPYLSCLHRLLDVWTMRLSVLRKTPLYLHDLQQARTDLDHGWAAIAVSPASAQGSPSASFTRETMTEMQSVIQQQVWGLGRRLDGFLDELEGREETVPEAWIEDFEDLETAYGDWVVQAERKVLENEWRTTRDQEAKDLEHERAAQLLLAGHRSYSRKISKSYDLEDLTRDEDALFSPSSRPASGAFDVPGGQQGLHHLHPASNGLLREDSETLADGADQRIKQPKSPNEALIAPEPRSDSPANRSRHVPIVVDYGGDDQDHPSDSVNGSGSTVDIAALPLRAVTEPLSDATAGNDVAPSTGHQEGTAVKKRAAFLDANRSSSLQKQVKSPVRSFEHASNAFTRLFSKKGRSTPEQQSRTSSQRSVTSTKQSTSSDKAASKGEEIIWGGRGPVAPGTVSVSGSKAVTMDATGRSKTTAQRSLSTHTSKTSMRPAAVSFGSSSDSRRAARQRDYGDMPGGFRPRSKSEESRRSHPSTPKVEYEGGVRHLRSTYHAPVETYVPKRLNDDVQPPSARSPEHDYPADWPLASPPETESTSPVKGRAPATDVDAIEPVMQDEEREESSPEISSPRIPMETDVFDRMFVTNFQVTPEEPPRPEYAGNPLATSGSKKRHSPRRKKSGEPTLDAAMLGVDGRQDDLSVATAGPSSPHRRRSGHGYGRVADYLSIASAGPSSPKKRRPKHVDLQPTASGEADRAAERNSSPGTGSISTPISEGEVQDARSVGYFPLQPSPEAVSRASSSATVKNGQWKTKTPPVSPMLLRLRIPDMQVDAGAEATDDGQDDGRPVLLNRASLASIECRPRSQLRSIIVTRSRRNSDADTSSAPQTPRESAPVSAIEPGSSRRTPSGPLGYKGMIFFPSPPGPRGSLPTSPVSPISAEQSPFESRLAGLPPSTFADHDDTADSPVSARSEDSPAPLNAAMQKRHGRRPTRAAPASTKKQSTPLKPGEDSFDRHVSEVLERLPSAAIKFRSRPGAETPVNRTAEPRNYAGPRPKTGRVASRVGGSGGVGDLTLAPAEASPKKSTAENEVKLYHLTQAGRDEPIKLFVRLVGEGERVMVRVGGGWADLADYLRQYAEHHGSRTVSGAGIELQTAGGTPLGTGSRKVSSSATEPKSNKTPSTPATAVARPGSRAAEVDSSTDEQPRFSMRDSTYIDDESPSREDYPSHQQTPTNTIATQRSTPKSTSTKASSRPSTADSLGRPGSRQGPDSLGRPVGEAQKAKWVESMMMKAKVASAEKSKEEKANKYFGELGKAGGTRRVIFRQSSGAVGNAENAKP</sequence>
<feature type="compositionally biased region" description="Low complexity" evidence="4">
    <location>
        <begin position="41"/>
        <end position="50"/>
    </location>
</feature>
<dbReference type="PANTHER" id="PTHR24216">
    <property type="entry name" value="PAXILLIN-RELATED"/>
    <property type="match status" value="1"/>
</dbReference>
<keyword evidence="7" id="KW-1185">Reference proteome</keyword>
<accession>A0AAV9JRG0</accession>
<dbReference type="InterPro" id="IPR003108">
    <property type="entry name" value="GAR_dom"/>
</dbReference>
<feature type="compositionally biased region" description="Polar residues" evidence="4">
    <location>
        <begin position="1326"/>
        <end position="1345"/>
    </location>
</feature>
<feature type="compositionally biased region" description="Polar residues" evidence="4">
    <location>
        <begin position="637"/>
        <end position="654"/>
    </location>
</feature>
<feature type="compositionally biased region" description="Low complexity" evidence="4">
    <location>
        <begin position="1401"/>
        <end position="1418"/>
    </location>
</feature>
<comment type="caution">
    <text evidence="6">The sequence shown here is derived from an EMBL/GenBank/DDBJ whole genome shotgun (WGS) entry which is preliminary data.</text>
</comment>